<gene>
    <name evidence="3" type="ORF">FRACYDRAFT_233265</name>
</gene>
<dbReference type="EMBL" id="KV784353">
    <property type="protein sequence ID" value="OEU23099.1"/>
    <property type="molecule type" value="Genomic_DNA"/>
</dbReference>
<dbReference type="AlphaFoldDB" id="A0A1E7FY69"/>
<evidence type="ECO:0000313" key="3">
    <source>
        <dbReference type="EMBL" id="OEU23099.1"/>
    </source>
</evidence>
<accession>A0A1E7FY69</accession>
<dbReference type="OrthoDB" id="10571909at2759"/>
<dbReference type="KEGG" id="fcy:FRACYDRAFT_233265"/>
<keyword evidence="4" id="KW-1185">Reference proteome</keyword>
<evidence type="ECO:0000256" key="1">
    <source>
        <dbReference type="SAM" id="MobiDB-lite"/>
    </source>
</evidence>
<feature type="region of interest" description="Disordered" evidence="1">
    <location>
        <begin position="376"/>
        <end position="398"/>
    </location>
</feature>
<proteinExistence type="predicted"/>
<reference evidence="3 4" key="1">
    <citation type="submission" date="2016-09" db="EMBL/GenBank/DDBJ databases">
        <title>Extensive genetic diversity and differential bi-allelic expression allows diatom success in the polar Southern Ocean.</title>
        <authorList>
            <consortium name="DOE Joint Genome Institute"/>
            <person name="Mock T."/>
            <person name="Otillar R.P."/>
            <person name="Strauss J."/>
            <person name="Dupont C."/>
            <person name="Frickenhaus S."/>
            <person name="Maumus F."/>
            <person name="Mcmullan M."/>
            <person name="Sanges R."/>
            <person name="Schmutz J."/>
            <person name="Toseland A."/>
            <person name="Valas R."/>
            <person name="Veluchamy A."/>
            <person name="Ward B.J."/>
            <person name="Allen A."/>
            <person name="Barry K."/>
            <person name="Falciatore A."/>
            <person name="Ferrante M."/>
            <person name="Fortunato A.E."/>
            <person name="Gloeckner G."/>
            <person name="Gruber A."/>
            <person name="Hipkin R."/>
            <person name="Janech M."/>
            <person name="Kroth P."/>
            <person name="Leese F."/>
            <person name="Lindquist E."/>
            <person name="Lyon B.R."/>
            <person name="Martin J."/>
            <person name="Mayer C."/>
            <person name="Parker M."/>
            <person name="Quesneville H."/>
            <person name="Raymond J."/>
            <person name="Uhlig C."/>
            <person name="Valentin K.U."/>
            <person name="Worden A.Z."/>
            <person name="Armbrust E.V."/>
            <person name="Bowler C."/>
            <person name="Green B."/>
            <person name="Moulton V."/>
            <person name="Van Oosterhout C."/>
            <person name="Grigoriev I."/>
        </authorList>
    </citation>
    <scope>NUCLEOTIDE SEQUENCE [LARGE SCALE GENOMIC DNA]</scope>
    <source>
        <strain evidence="3 4">CCMP1102</strain>
    </source>
</reference>
<sequence length="422" mass="45338">MRLISTILMIQFWAGIDLVQSAECNVDAHHPENGGYFIEGINGFGTEVDPNAKRKITNSTWATGIEYKDGSVKYCTGQFCSETCRNDGCAETIAGHTCSMIRFCYEADSGSDVWLMPDEKALQQCDFSSATQICDTGGGSGEDCCNYKVELDHDLKAYLFASKEGCGEGQRAVVAVDDYNNVGDACFGMGQTSARIKKCTCNYEDEEMSTLSEPCHSNFVAGCNLHSPDLGDDTSCCDDATCVGKHQDVTHSIGQALEIERKVLCNDDIPGRCLNEGIYDCCASQCSGCGADVTPFTEWSICVSGNATAGTGNCGYGGHGGAYSQFECDFTKCTEDHKWHMAGEPYNNWMKLMDPDNLVVPTVVVVPTVDDVTLTEAPKKTTPPTKPPAPTPTVEEEASSASVNMMHGLTVAISFGMLVSLA</sequence>
<evidence type="ECO:0000256" key="2">
    <source>
        <dbReference type="SAM" id="SignalP"/>
    </source>
</evidence>
<keyword evidence="2" id="KW-0732">Signal</keyword>
<feature type="chain" id="PRO_5009193710" evidence="2">
    <location>
        <begin position="22"/>
        <end position="422"/>
    </location>
</feature>
<organism evidence="3 4">
    <name type="scientific">Fragilariopsis cylindrus CCMP1102</name>
    <dbReference type="NCBI Taxonomy" id="635003"/>
    <lineage>
        <taxon>Eukaryota</taxon>
        <taxon>Sar</taxon>
        <taxon>Stramenopiles</taxon>
        <taxon>Ochrophyta</taxon>
        <taxon>Bacillariophyta</taxon>
        <taxon>Bacillariophyceae</taxon>
        <taxon>Bacillariophycidae</taxon>
        <taxon>Bacillariales</taxon>
        <taxon>Bacillariaceae</taxon>
        <taxon>Fragilariopsis</taxon>
    </lineage>
</organism>
<protein>
    <submittedName>
        <fullName evidence="3">Uncharacterized protein</fullName>
    </submittedName>
</protein>
<evidence type="ECO:0000313" key="4">
    <source>
        <dbReference type="Proteomes" id="UP000095751"/>
    </source>
</evidence>
<name>A0A1E7FY69_9STRA</name>
<dbReference type="InParanoid" id="A0A1E7FY69"/>
<dbReference type="Proteomes" id="UP000095751">
    <property type="component" value="Unassembled WGS sequence"/>
</dbReference>
<feature type="signal peptide" evidence="2">
    <location>
        <begin position="1"/>
        <end position="21"/>
    </location>
</feature>